<dbReference type="InterPro" id="IPR041236">
    <property type="entry name" value="PriA_C"/>
</dbReference>
<dbReference type="RefSeq" id="WP_107036054.1">
    <property type="nucleotide sequence ID" value="NZ_CAOOBX010000011.1"/>
</dbReference>
<dbReference type="GO" id="GO:0005524">
    <property type="term" value="F:ATP binding"/>
    <property type="evidence" value="ECO:0007669"/>
    <property type="project" value="UniProtKB-UniRule"/>
</dbReference>
<evidence type="ECO:0000256" key="8">
    <source>
        <dbReference type="ARBA" id="ARBA00022840"/>
    </source>
</evidence>
<comment type="function">
    <text evidence="12">Initiates the restart of stalled replication forks, which reloads the replicative helicase on sites other than the origin of replication. Recognizes and binds to abandoned replication forks and remodels them to uncover a helicase loading site. Promotes assembly of the primosome at these replication forks.</text>
</comment>
<evidence type="ECO:0000313" key="16">
    <source>
        <dbReference type="Proteomes" id="UP000244925"/>
    </source>
</evidence>
<keyword evidence="4 12" id="KW-0547">Nucleotide-binding</keyword>
<keyword evidence="9 12" id="KW-0238">DNA-binding</keyword>
<dbReference type="GO" id="GO:0016887">
    <property type="term" value="F:ATP hydrolysis activity"/>
    <property type="evidence" value="ECO:0007669"/>
    <property type="project" value="RHEA"/>
</dbReference>
<feature type="binding site" evidence="12">
    <location>
        <position position="531"/>
    </location>
    <ligand>
        <name>Zn(2+)</name>
        <dbReference type="ChEBI" id="CHEBI:29105"/>
        <label>1</label>
    </ligand>
</feature>
<keyword evidence="10 12" id="KW-0413">Isomerase</keyword>
<dbReference type="InterPro" id="IPR005259">
    <property type="entry name" value="PriA"/>
</dbReference>
<dbReference type="EMBL" id="PUBV01000012">
    <property type="protein sequence ID" value="PWB07475.1"/>
    <property type="molecule type" value="Genomic_DNA"/>
</dbReference>
<dbReference type="PANTHER" id="PTHR30580:SF0">
    <property type="entry name" value="PRIMOSOMAL PROTEIN N"/>
    <property type="match status" value="1"/>
</dbReference>
<dbReference type="CDD" id="cd17929">
    <property type="entry name" value="DEXHc_priA"/>
    <property type="match status" value="1"/>
</dbReference>
<keyword evidence="16" id="KW-1185">Reference proteome</keyword>
<keyword evidence="5 12" id="KW-0378">Hydrolase</keyword>
<comment type="subunit">
    <text evidence="12">Component of the replication restart primosome.</text>
</comment>
<dbReference type="GO" id="GO:0006310">
    <property type="term" value="P:DNA recombination"/>
    <property type="evidence" value="ECO:0007669"/>
    <property type="project" value="InterPro"/>
</dbReference>
<dbReference type="EC" id="5.6.2.4" evidence="12"/>
<dbReference type="GO" id="GO:1990077">
    <property type="term" value="C:primosome complex"/>
    <property type="evidence" value="ECO:0007669"/>
    <property type="project" value="UniProtKB-UniRule"/>
</dbReference>
<keyword evidence="7 12" id="KW-0862">Zinc</keyword>
<feature type="binding site" evidence="12">
    <location>
        <position position="540"/>
    </location>
    <ligand>
        <name>Zn(2+)</name>
        <dbReference type="ChEBI" id="CHEBI:29105"/>
        <label>2</label>
    </ligand>
</feature>
<dbReference type="GeneID" id="93424659"/>
<evidence type="ECO:0000259" key="13">
    <source>
        <dbReference type="PROSITE" id="PS51192"/>
    </source>
</evidence>
<dbReference type="InterPro" id="IPR027417">
    <property type="entry name" value="P-loop_NTPase"/>
</dbReference>
<keyword evidence="1 12" id="KW-0639">Primosome</keyword>
<evidence type="ECO:0000313" key="15">
    <source>
        <dbReference type="EMBL" id="PWB07475.1"/>
    </source>
</evidence>
<comment type="catalytic activity">
    <reaction evidence="11 12">
        <text>ATP + H2O = ADP + phosphate + H(+)</text>
        <dbReference type="Rhea" id="RHEA:13065"/>
        <dbReference type="ChEBI" id="CHEBI:15377"/>
        <dbReference type="ChEBI" id="CHEBI:15378"/>
        <dbReference type="ChEBI" id="CHEBI:30616"/>
        <dbReference type="ChEBI" id="CHEBI:43474"/>
        <dbReference type="ChEBI" id="CHEBI:456216"/>
        <dbReference type="EC" id="5.6.2.4"/>
    </reaction>
</comment>
<feature type="binding site" evidence="12">
    <location>
        <position position="555"/>
    </location>
    <ligand>
        <name>Zn(2+)</name>
        <dbReference type="ChEBI" id="CHEBI:29105"/>
        <label>2</label>
    </ligand>
</feature>
<feature type="binding site" evidence="12">
    <location>
        <position position="571"/>
    </location>
    <ligand>
        <name>Zn(2+)</name>
        <dbReference type="ChEBI" id="CHEBI:29105"/>
        <label>1</label>
    </ligand>
</feature>
<gene>
    <name evidence="12 15" type="primary">priA</name>
    <name evidence="15" type="ORF">C5O25_07125</name>
</gene>
<evidence type="ECO:0000256" key="7">
    <source>
        <dbReference type="ARBA" id="ARBA00022833"/>
    </source>
</evidence>
<evidence type="ECO:0000256" key="5">
    <source>
        <dbReference type="ARBA" id="ARBA00022801"/>
    </source>
</evidence>
<dbReference type="NCBIfam" id="TIGR00595">
    <property type="entry name" value="priA"/>
    <property type="match status" value="1"/>
</dbReference>
<dbReference type="Gene3D" id="3.40.50.300">
    <property type="entry name" value="P-loop containing nucleotide triphosphate hydrolases"/>
    <property type="match status" value="2"/>
</dbReference>
<comment type="cofactor">
    <cofactor evidence="12">
        <name>Zn(2+)</name>
        <dbReference type="ChEBI" id="CHEBI:29105"/>
    </cofactor>
    <text evidence="12">Binds 2 zinc ions per subunit.</text>
</comment>
<dbReference type="GO" id="GO:0008270">
    <property type="term" value="F:zinc ion binding"/>
    <property type="evidence" value="ECO:0007669"/>
    <property type="project" value="UniProtKB-UniRule"/>
</dbReference>
<dbReference type="Pfam" id="PF00270">
    <property type="entry name" value="DEAD"/>
    <property type="match status" value="1"/>
</dbReference>
<evidence type="ECO:0000256" key="1">
    <source>
        <dbReference type="ARBA" id="ARBA00022515"/>
    </source>
</evidence>
<comment type="catalytic activity">
    <reaction evidence="12">
        <text>Couples ATP hydrolysis with the unwinding of duplex DNA by translocating in the 3'-5' direction.</text>
        <dbReference type="EC" id="5.6.2.4"/>
    </reaction>
</comment>
<name>A0A2V1IS48_9BACT</name>
<dbReference type="SMART" id="SM00490">
    <property type="entry name" value="HELICc"/>
    <property type="match status" value="1"/>
</dbReference>
<dbReference type="InterPro" id="IPR011545">
    <property type="entry name" value="DEAD/DEAH_box_helicase_dom"/>
</dbReference>
<feature type="binding site" evidence="12">
    <location>
        <position position="568"/>
    </location>
    <ligand>
        <name>Zn(2+)</name>
        <dbReference type="ChEBI" id="CHEBI:29105"/>
        <label>1</label>
    </ligand>
</feature>
<keyword evidence="2 12" id="KW-0235">DNA replication</keyword>
<dbReference type="GO" id="GO:0006302">
    <property type="term" value="P:double-strand break repair"/>
    <property type="evidence" value="ECO:0007669"/>
    <property type="project" value="InterPro"/>
</dbReference>
<evidence type="ECO:0000256" key="2">
    <source>
        <dbReference type="ARBA" id="ARBA00022705"/>
    </source>
</evidence>
<dbReference type="PROSITE" id="PS51194">
    <property type="entry name" value="HELICASE_CTER"/>
    <property type="match status" value="1"/>
</dbReference>
<dbReference type="Pfam" id="PF18319">
    <property type="entry name" value="Zn_ribbon_PriA"/>
    <property type="match status" value="1"/>
</dbReference>
<dbReference type="Pfam" id="PF00271">
    <property type="entry name" value="Helicase_C"/>
    <property type="match status" value="1"/>
</dbReference>
<dbReference type="InterPro" id="IPR042115">
    <property type="entry name" value="PriA_3primeBD_sf"/>
</dbReference>
<feature type="binding site" evidence="12">
    <location>
        <position position="558"/>
    </location>
    <ligand>
        <name>Zn(2+)</name>
        <dbReference type="ChEBI" id="CHEBI:29105"/>
        <label>2</label>
    </ligand>
</feature>
<dbReference type="PANTHER" id="PTHR30580">
    <property type="entry name" value="PRIMOSOMAL PROTEIN N"/>
    <property type="match status" value="1"/>
</dbReference>
<dbReference type="AlphaFoldDB" id="A0A2V1IS48"/>
<dbReference type="Pfam" id="PF18074">
    <property type="entry name" value="PriA_C"/>
    <property type="match status" value="1"/>
</dbReference>
<dbReference type="GO" id="GO:0006269">
    <property type="term" value="P:DNA replication, synthesis of primer"/>
    <property type="evidence" value="ECO:0007669"/>
    <property type="project" value="UniProtKB-KW"/>
</dbReference>
<keyword evidence="6 12" id="KW-0347">Helicase</keyword>
<evidence type="ECO:0000256" key="4">
    <source>
        <dbReference type="ARBA" id="ARBA00022741"/>
    </source>
</evidence>
<proteinExistence type="inferred from homology"/>
<dbReference type="InterPro" id="IPR040498">
    <property type="entry name" value="PriA_CRR"/>
</dbReference>
<dbReference type="FunFam" id="3.40.1440.60:FF:000001">
    <property type="entry name" value="Primosomal protein N"/>
    <property type="match status" value="1"/>
</dbReference>
<dbReference type="SMART" id="SM00487">
    <property type="entry name" value="DEXDc"/>
    <property type="match status" value="1"/>
</dbReference>
<dbReference type="GO" id="GO:0043138">
    <property type="term" value="F:3'-5' DNA helicase activity"/>
    <property type="evidence" value="ECO:0007669"/>
    <property type="project" value="UniProtKB-EC"/>
</dbReference>
<comment type="similarity">
    <text evidence="12">Belongs to the helicase family. PriA subfamily.</text>
</comment>
<comment type="caution">
    <text evidence="15">The sequence shown here is derived from an EMBL/GenBank/DDBJ whole genome shotgun (WGS) entry which is preliminary data.</text>
</comment>
<dbReference type="InterPro" id="IPR014001">
    <property type="entry name" value="Helicase_ATP-bd"/>
</dbReference>
<dbReference type="InterPro" id="IPR001650">
    <property type="entry name" value="Helicase_C-like"/>
</dbReference>
<feature type="domain" description="Helicase ATP-binding" evidence="13">
    <location>
        <begin position="297"/>
        <end position="465"/>
    </location>
</feature>
<dbReference type="SUPFAM" id="SSF52540">
    <property type="entry name" value="P-loop containing nucleoside triphosphate hydrolases"/>
    <property type="match status" value="2"/>
</dbReference>
<dbReference type="InterPro" id="IPR041222">
    <property type="entry name" value="PriA_3primeBD"/>
</dbReference>
<dbReference type="CDD" id="cd18804">
    <property type="entry name" value="SF2_C_priA"/>
    <property type="match status" value="1"/>
</dbReference>
<feature type="binding site" evidence="12">
    <location>
        <position position="537"/>
    </location>
    <ligand>
        <name>Zn(2+)</name>
        <dbReference type="ChEBI" id="CHEBI:29105"/>
        <label>2</label>
    </ligand>
</feature>
<protein>
    <recommendedName>
        <fullName evidence="12">Replication restart protein PriA</fullName>
    </recommendedName>
    <alternativeName>
        <fullName evidence="12">ATP-dependent DNA helicase PriA</fullName>
        <ecNumber evidence="12">5.6.2.4</ecNumber>
    </alternativeName>
    <alternativeName>
        <fullName evidence="12">DNA 3'-5' helicase PriA</fullName>
    </alternativeName>
</protein>
<dbReference type="FunFam" id="3.40.50.300:FF:000489">
    <property type="entry name" value="Primosome assembly protein PriA"/>
    <property type="match status" value="1"/>
</dbReference>
<dbReference type="Gene3D" id="3.40.1440.60">
    <property type="entry name" value="PriA, 3(prime) DNA-binding domain"/>
    <property type="match status" value="1"/>
</dbReference>
<accession>A0A2V1IS48</accession>
<dbReference type="HAMAP" id="MF_00983">
    <property type="entry name" value="PriA"/>
    <property type="match status" value="1"/>
</dbReference>
<evidence type="ECO:0000256" key="10">
    <source>
        <dbReference type="ARBA" id="ARBA00023235"/>
    </source>
</evidence>
<feature type="domain" description="Helicase C-terminal" evidence="14">
    <location>
        <begin position="563"/>
        <end position="722"/>
    </location>
</feature>
<keyword evidence="3 12" id="KW-0479">Metal-binding</keyword>
<evidence type="ECO:0000256" key="3">
    <source>
        <dbReference type="ARBA" id="ARBA00022723"/>
    </source>
</evidence>
<dbReference type="Proteomes" id="UP000244925">
    <property type="component" value="Unassembled WGS sequence"/>
</dbReference>
<evidence type="ECO:0000256" key="6">
    <source>
        <dbReference type="ARBA" id="ARBA00022806"/>
    </source>
</evidence>
<sequence length="823" mass="92034">MTYAQVILPLPLQGGFTYEVPPEAERQLRIGARVIVPFGRRKFYTGIVDSVSDRKPEGYELKAIAAVLDSGSPIIKRPQIQLWNWIADYYLATVGEVMKAALPAGLKVESETYVEPVPDFEEDPKARLSEREVIVLQTLDHAAKRLTVADIEKLTGFTGVNALIGRMIDKKAVAVSEKLVERYAPRRETYVRMAFGHGDTEALHRAFDAVASARRQEAALLALTDMSGIMRGEPSEVAVKALCERADINLPILKALQQKGIVEIYRKEIGRFRYNGLVTASLPTLSDPQREALNAIHASWRDKNVTLLRGVTSSGKTELYIHLIDFVLRQRRQVLYLVPEIALTTQLTERLQRVFGDKVVIYHSKFTDNERVDIWKRLLCSDEPCVVIGARSSVLLPFGPLGLVIVDEEHETSYKQQDPAPRYNARDTAMVLARMHGAKTLLGSATPSVETYYKATTGRFGLVELTERYGAAVLPEVNVVDMKRARLRGEVKGPLSADASRTVADATANGGQAIVFINRRGFAPVAECSSCGYSPKCEHCDVTLTYHKRIDRLVCHYCGSQYPLPTVCPACKEPAIEVLGFGTERVEDEVGAAFGGATTLRMDLDTTRSKDSYQQIINDFSGRKADILIGTQMVTKGLDFAGVSAVVILSADALLNVPDFRASERAFNMMEQVAGRAGRRGTPGHVIIQSYQPAHPVLPYVASHDYLGFYSYEIEERRKFLYPPFTRIIYIYIKHRDPREVDSIAVAYTHALRQLFGNRVYGPEEPHVGRIQQLYIRKIMLKIETEASMTKVRTILRDLYERMHSVPGSPIRSAQIYYDVDPM</sequence>
<evidence type="ECO:0000256" key="9">
    <source>
        <dbReference type="ARBA" id="ARBA00023125"/>
    </source>
</evidence>
<reference evidence="16" key="1">
    <citation type="submission" date="2018-02" db="EMBL/GenBank/DDBJ databases">
        <authorList>
            <person name="Clavel T."/>
            <person name="Strowig T."/>
        </authorList>
    </citation>
    <scope>NUCLEOTIDE SEQUENCE [LARGE SCALE GENOMIC DNA]</scope>
    <source>
        <strain evidence="16">DSM 100764</strain>
    </source>
</reference>
<dbReference type="GO" id="GO:0003677">
    <property type="term" value="F:DNA binding"/>
    <property type="evidence" value="ECO:0007669"/>
    <property type="project" value="UniProtKB-UniRule"/>
</dbReference>
<dbReference type="PROSITE" id="PS51192">
    <property type="entry name" value="HELICASE_ATP_BIND_1"/>
    <property type="match status" value="1"/>
</dbReference>
<keyword evidence="8 12" id="KW-0067">ATP-binding</keyword>
<feature type="binding site" evidence="12">
    <location>
        <position position="528"/>
    </location>
    <ligand>
        <name>Zn(2+)</name>
        <dbReference type="ChEBI" id="CHEBI:29105"/>
        <label>1</label>
    </ligand>
</feature>
<dbReference type="GO" id="GO:0006270">
    <property type="term" value="P:DNA replication initiation"/>
    <property type="evidence" value="ECO:0007669"/>
    <property type="project" value="TreeGrafter"/>
</dbReference>
<evidence type="ECO:0000256" key="12">
    <source>
        <dbReference type="HAMAP-Rule" id="MF_00983"/>
    </source>
</evidence>
<evidence type="ECO:0000259" key="14">
    <source>
        <dbReference type="PROSITE" id="PS51194"/>
    </source>
</evidence>
<evidence type="ECO:0000256" key="11">
    <source>
        <dbReference type="ARBA" id="ARBA00048988"/>
    </source>
</evidence>
<organism evidence="15 16">
    <name type="scientific">Paramuribaculum intestinale</name>
    <dbReference type="NCBI Taxonomy" id="2094151"/>
    <lineage>
        <taxon>Bacteria</taxon>
        <taxon>Pseudomonadati</taxon>
        <taxon>Bacteroidota</taxon>
        <taxon>Bacteroidia</taxon>
        <taxon>Bacteroidales</taxon>
        <taxon>Muribaculaceae</taxon>
        <taxon>Paramuribaculum</taxon>
    </lineage>
</organism>
<dbReference type="Pfam" id="PF17764">
    <property type="entry name" value="PriA_3primeBD"/>
    <property type="match status" value="1"/>
</dbReference>